<feature type="domain" description="Glucosamine/galactosamine-6-phosphate isomerase" evidence="4">
    <location>
        <begin position="15"/>
        <end position="224"/>
    </location>
</feature>
<dbReference type="CDD" id="cd01399">
    <property type="entry name" value="GlcN6P_deaminase"/>
    <property type="match status" value="1"/>
</dbReference>
<comment type="pathway">
    <text evidence="3">Amino-sugar metabolism; N-acetylneuraminate degradation; D-fructose 6-phosphate from N-acetylneuraminate: step 5/5.</text>
</comment>
<dbReference type="PROSITE" id="PS01161">
    <property type="entry name" value="GLC_GALNAC_ISOMERASE"/>
    <property type="match status" value="1"/>
</dbReference>
<evidence type="ECO:0000256" key="1">
    <source>
        <dbReference type="ARBA" id="ARBA00022801"/>
    </source>
</evidence>
<feature type="active site" description="For ring-opening step" evidence="3">
    <location>
        <position position="143"/>
    </location>
</feature>
<accession>A0ABR8YQA6</accession>
<dbReference type="SUPFAM" id="SSF100950">
    <property type="entry name" value="NagB/RpiA/CoA transferase-like"/>
    <property type="match status" value="1"/>
</dbReference>
<dbReference type="InterPro" id="IPR037171">
    <property type="entry name" value="NagB/RpiA_transferase-like"/>
</dbReference>
<reference evidence="5 6" key="1">
    <citation type="submission" date="2020-08" db="EMBL/GenBank/DDBJ databases">
        <title>A Genomic Blueprint of the Chicken Gut Microbiome.</title>
        <authorList>
            <person name="Gilroy R."/>
            <person name="Ravi A."/>
            <person name="Getino M."/>
            <person name="Pursley I."/>
            <person name="Horton D.L."/>
            <person name="Alikhan N.-F."/>
            <person name="Baker D."/>
            <person name="Gharbi K."/>
            <person name="Hall N."/>
            <person name="Watson M."/>
            <person name="Adriaenssens E.M."/>
            <person name="Foster-Nyarko E."/>
            <person name="Jarju S."/>
            <person name="Secka A."/>
            <person name="Antonio M."/>
            <person name="Oren A."/>
            <person name="Chaudhuri R."/>
            <person name="La Ragione R.M."/>
            <person name="Hildebrand F."/>
            <person name="Pallen M.J."/>
        </authorList>
    </citation>
    <scope>NUCLEOTIDE SEQUENCE [LARGE SCALE GENOMIC DNA]</scope>
    <source>
        <strain evidence="5 6">N37</strain>
    </source>
</reference>
<keyword evidence="2 3" id="KW-0119">Carbohydrate metabolism</keyword>
<dbReference type="EMBL" id="JACSQB010000029">
    <property type="protein sequence ID" value="MBD8046089.1"/>
    <property type="molecule type" value="Genomic_DNA"/>
</dbReference>
<keyword evidence="6" id="KW-1185">Reference proteome</keyword>
<evidence type="ECO:0000313" key="6">
    <source>
        <dbReference type="Proteomes" id="UP000627166"/>
    </source>
</evidence>
<dbReference type="InterPro" id="IPR018321">
    <property type="entry name" value="Glucosamine6P_isomerase_CS"/>
</dbReference>
<protein>
    <recommendedName>
        <fullName evidence="3">Glucosamine-6-phosphate deaminase</fullName>
        <ecNumber evidence="3">3.5.99.6</ecNumber>
    </recommendedName>
    <alternativeName>
        <fullName evidence="3">GlcN6P deaminase</fullName>
        <shortName evidence="3">GNPDA</shortName>
    </alternativeName>
    <alternativeName>
        <fullName evidence="3">Glucosamine-6-phosphate isomerase</fullName>
    </alternativeName>
</protein>
<feature type="active site" description="Proton acceptor; for ring-opening step" evidence="3">
    <location>
        <position position="138"/>
    </location>
</feature>
<dbReference type="PANTHER" id="PTHR11280:SF5">
    <property type="entry name" value="GLUCOSAMINE-6-PHOSPHATE ISOMERASE"/>
    <property type="match status" value="1"/>
</dbReference>
<organism evidence="5 6">
    <name type="scientific">Clostridium faecium</name>
    <dbReference type="NCBI Taxonomy" id="2762223"/>
    <lineage>
        <taxon>Bacteria</taxon>
        <taxon>Bacillati</taxon>
        <taxon>Bacillota</taxon>
        <taxon>Clostridia</taxon>
        <taxon>Eubacteriales</taxon>
        <taxon>Clostridiaceae</taxon>
        <taxon>Clostridium</taxon>
    </lineage>
</organism>
<dbReference type="InterPro" id="IPR004547">
    <property type="entry name" value="Glucosamine6P_isomerase"/>
</dbReference>
<feature type="active site" description="Proton acceptor; for enolization step" evidence="3">
    <location>
        <position position="67"/>
    </location>
</feature>
<evidence type="ECO:0000256" key="2">
    <source>
        <dbReference type="ARBA" id="ARBA00023277"/>
    </source>
</evidence>
<comment type="function">
    <text evidence="3">Catalyzes the reversible isomerization-deamination of glucosamine 6-phosphate (GlcN6P) to form fructose 6-phosphate (Fru6P) and ammonium ion.</text>
</comment>
<comment type="caution">
    <text evidence="3">Lacks conserved residue(s) required for the propagation of feature annotation.</text>
</comment>
<feature type="active site" description="For ring-opening step" evidence="3">
    <location>
        <position position="136"/>
    </location>
</feature>
<keyword evidence="1 3" id="KW-0378">Hydrolase</keyword>
<dbReference type="PANTHER" id="PTHR11280">
    <property type="entry name" value="GLUCOSAMINE-6-PHOSPHATE ISOMERASE"/>
    <property type="match status" value="1"/>
</dbReference>
<comment type="caution">
    <text evidence="5">The sequence shown here is derived from an EMBL/GenBank/DDBJ whole genome shotgun (WGS) entry which is preliminary data.</text>
</comment>
<dbReference type="Gene3D" id="3.40.50.1360">
    <property type="match status" value="1"/>
</dbReference>
<dbReference type="Proteomes" id="UP000627166">
    <property type="component" value="Unassembled WGS sequence"/>
</dbReference>
<proteinExistence type="inferred from homology"/>
<comment type="catalytic activity">
    <reaction evidence="3">
        <text>alpha-D-glucosamine 6-phosphate + H2O = beta-D-fructose 6-phosphate + NH4(+)</text>
        <dbReference type="Rhea" id="RHEA:12172"/>
        <dbReference type="ChEBI" id="CHEBI:15377"/>
        <dbReference type="ChEBI" id="CHEBI:28938"/>
        <dbReference type="ChEBI" id="CHEBI:57634"/>
        <dbReference type="ChEBI" id="CHEBI:75989"/>
        <dbReference type="EC" id="3.5.99.6"/>
    </reaction>
</comment>
<evidence type="ECO:0000256" key="3">
    <source>
        <dbReference type="HAMAP-Rule" id="MF_01241"/>
    </source>
</evidence>
<dbReference type="Pfam" id="PF01182">
    <property type="entry name" value="Glucosamine_iso"/>
    <property type="match status" value="1"/>
</dbReference>
<name>A0ABR8YQA6_9CLOT</name>
<dbReference type="HAMAP" id="MF_01241">
    <property type="entry name" value="GlcN6P_deamin"/>
    <property type="match status" value="1"/>
</dbReference>
<dbReference type="GO" id="GO:0004342">
    <property type="term" value="F:glucosamine-6-phosphate deaminase activity"/>
    <property type="evidence" value="ECO:0007669"/>
    <property type="project" value="UniProtKB-EC"/>
</dbReference>
<comment type="similarity">
    <text evidence="3">Belongs to the glucosamine/galactosamine-6-phosphate isomerase family. NagB subfamily.</text>
</comment>
<dbReference type="InterPro" id="IPR006148">
    <property type="entry name" value="Glc/Gal-6P_isomerase"/>
</dbReference>
<evidence type="ECO:0000259" key="4">
    <source>
        <dbReference type="Pfam" id="PF01182"/>
    </source>
</evidence>
<gene>
    <name evidence="3 5" type="primary">nagB</name>
    <name evidence="5" type="ORF">H9637_03350</name>
</gene>
<sequence length="243" mass="27122">MEIIKVKDYRELSRKAASILASQLILKPKSVLGLATGSTPIGTYEELIRLYNEGIISFSKVITFNLDEYCGLKSNDINSYCNFMKTKLFNHVDIKEENIHIPDGLAKDVKEECECYEKKIKKAGGVDIQLLGIGRNGHIGFNEPSFKFEAKTFLVNLDEDTINANSRFFNSIEDVPKQAISMGIKTIMSSKKILLLANGEEKAEILYKAIYGDIIPEVPASVLQLHPDVTIIVDEKAGSFLKN</sequence>
<dbReference type="RefSeq" id="WP_191739067.1">
    <property type="nucleotide sequence ID" value="NZ_JACSQB010000029.1"/>
</dbReference>
<dbReference type="NCBIfam" id="TIGR00502">
    <property type="entry name" value="nagB"/>
    <property type="match status" value="1"/>
</dbReference>
<evidence type="ECO:0000313" key="5">
    <source>
        <dbReference type="EMBL" id="MBD8046089.1"/>
    </source>
</evidence>
<dbReference type="EC" id="3.5.99.6" evidence="3"/>